<organism evidence="2 3">
    <name type="scientific">Hyaloperonospora brassicae</name>
    <name type="common">Brassica downy mildew</name>
    <name type="synonym">Peronospora brassicae</name>
    <dbReference type="NCBI Taxonomy" id="162125"/>
    <lineage>
        <taxon>Eukaryota</taxon>
        <taxon>Sar</taxon>
        <taxon>Stramenopiles</taxon>
        <taxon>Oomycota</taxon>
        <taxon>Peronosporomycetes</taxon>
        <taxon>Peronosporales</taxon>
        <taxon>Peronosporaceae</taxon>
        <taxon>Hyaloperonospora</taxon>
    </lineage>
</organism>
<gene>
    <name evidence="2" type="ORF">HBR001_LOCUS6061</name>
</gene>
<comment type="caution">
    <text evidence="2">The sequence shown here is derived from an EMBL/GenBank/DDBJ whole genome shotgun (WGS) entry which is preliminary data.</text>
</comment>
<dbReference type="EMBL" id="CANTFL010001211">
    <property type="protein sequence ID" value="CAI5734130.1"/>
    <property type="molecule type" value="Genomic_DNA"/>
</dbReference>
<feature type="compositionally biased region" description="Basic and acidic residues" evidence="1">
    <location>
        <begin position="408"/>
        <end position="419"/>
    </location>
</feature>
<feature type="compositionally biased region" description="Basic residues" evidence="1">
    <location>
        <begin position="420"/>
        <end position="435"/>
    </location>
</feature>
<evidence type="ECO:0000313" key="2">
    <source>
        <dbReference type="EMBL" id="CAI5734130.1"/>
    </source>
</evidence>
<evidence type="ECO:0000313" key="3">
    <source>
        <dbReference type="Proteomes" id="UP001162031"/>
    </source>
</evidence>
<protein>
    <submittedName>
        <fullName evidence="2">Uncharacterized protein</fullName>
    </submittedName>
</protein>
<feature type="region of interest" description="Disordered" evidence="1">
    <location>
        <begin position="326"/>
        <end position="364"/>
    </location>
</feature>
<dbReference type="AlphaFoldDB" id="A0AAV0UE97"/>
<feature type="region of interest" description="Disordered" evidence="1">
    <location>
        <begin position="377"/>
        <end position="435"/>
    </location>
</feature>
<dbReference type="Proteomes" id="UP001162031">
    <property type="component" value="Unassembled WGS sequence"/>
</dbReference>
<reference evidence="2" key="1">
    <citation type="submission" date="2022-12" db="EMBL/GenBank/DDBJ databases">
        <authorList>
            <person name="Webb A."/>
        </authorList>
    </citation>
    <scope>NUCLEOTIDE SEQUENCE</scope>
    <source>
        <strain evidence="2">Hp1</strain>
    </source>
</reference>
<evidence type="ECO:0000256" key="1">
    <source>
        <dbReference type="SAM" id="MobiDB-lite"/>
    </source>
</evidence>
<sequence>MVGLSASELQAETLFPGDTIEYFSIAFVAGDARGHRLATVLRVDHTEDEFPIEVDTQELLPLTMMLKRKRDRNGVDISSDDAKWRKLRTFRLVDGEVEGETRADRLNAGLKKSVADAMKATTKHLAAKKQDQSCVRGKRLMSMFLTKTNAGSDKGETSRSQRSSFEEDAKPGRKTKRKRVRSRDETGGHLGMQPFDKLTLKESRGCEMASRQSRYEDAPVRSSRLMHKYDSQKNKLRNQRRSNSTSKGNKTVCVIPKTNQLSISRYFCVQHERRQPKKKVVAGSDKSVNRVQETKDINAIEAQKRCVWGLDEYYALDAEKKALEASVSEGRGTARGDASASRAVSPTKTSSTRQRANGCAMKGESDALRSWLKHRSKERRQGDLEAVKHGALETSQQSKYRLPSVASDKLESRTKEVTSIKRRHATHQDFRHRKL</sequence>
<feature type="compositionally biased region" description="Basic and acidic residues" evidence="1">
    <location>
        <begin position="153"/>
        <end position="171"/>
    </location>
</feature>
<feature type="compositionally biased region" description="Basic and acidic residues" evidence="1">
    <location>
        <begin position="379"/>
        <end position="391"/>
    </location>
</feature>
<feature type="compositionally biased region" description="Basic residues" evidence="1">
    <location>
        <begin position="172"/>
        <end position="181"/>
    </location>
</feature>
<name>A0AAV0UE97_HYABA</name>
<keyword evidence="3" id="KW-1185">Reference proteome</keyword>
<accession>A0AAV0UE97</accession>
<feature type="compositionally biased region" description="Polar residues" evidence="1">
    <location>
        <begin position="342"/>
        <end position="355"/>
    </location>
</feature>
<feature type="region of interest" description="Disordered" evidence="1">
    <location>
        <begin position="145"/>
        <end position="250"/>
    </location>
</feature>
<proteinExistence type="predicted"/>